<dbReference type="GO" id="GO:0005576">
    <property type="term" value="C:extracellular region"/>
    <property type="evidence" value="ECO:0007669"/>
    <property type="project" value="UniProtKB-SubCell"/>
</dbReference>
<evidence type="ECO:0000256" key="8">
    <source>
        <dbReference type="ARBA" id="ARBA00023157"/>
    </source>
</evidence>
<dbReference type="InterPro" id="IPR018114">
    <property type="entry name" value="TRYPSIN_HIS"/>
</dbReference>
<dbReference type="InterPro" id="IPR043504">
    <property type="entry name" value="Peptidase_S1_PA_chymotrypsin"/>
</dbReference>
<comment type="caution">
    <text evidence="9">Lacks conserved residue(s) required for the propagation of feature annotation.</text>
</comment>
<feature type="non-terminal residue" evidence="12">
    <location>
        <position position="1"/>
    </location>
</feature>
<dbReference type="AlphaFoldDB" id="A0ABD0YUE2"/>
<dbReference type="Gene3D" id="2.40.10.10">
    <property type="entry name" value="Trypsin-like serine proteases"/>
    <property type="match status" value="1"/>
</dbReference>
<dbReference type="Pfam" id="PF00089">
    <property type="entry name" value="Trypsin"/>
    <property type="match status" value="1"/>
</dbReference>
<evidence type="ECO:0000259" key="11">
    <source>
        <dbReference type="PROSITE" id="PS50240"/>
    </source>
</evidence>
<protein>
    <submittedName>
        <fullName evidence="12">Uncharacterized protein</fullName>
    </submittedName>
</protein>
<proteinExistence type="predicted"/>
<dbReference type="EMBL" id="JBFDAA010000013">
    <property type="protein sequence ID" value="KAL1122819.1"/>
    <property type="molecule type" value="Genomic_DNA"/>
</dbReference>
<dbReference type="PROSITE" id="PS50240">
    <property type="entry name" value="TRYPSIN_DOM"/>
    <property type="match status" value="1"/>
</dbReference>
<evidence type="ECO:0000313" key="12">
    <source>
        <dbReference type="EMBL" id="KAL1122819.1"/>
    </source>
</evidence>
<dbReference type="SUPFAM" id="SSF49854">
    <property type="entry name" value="Spermadhesin, CUB domain"/>
    <property type="match status" value="1"/>
</dbReference>
<keyword evidence="3" id="KW-0645">Protease</keyword>
<dbReference type="PANTHER" id="PTHR24258">
    <property type="entry name" value="SERINE PROTEASE-RELATED"/>
    <property type="match status" value="1"/>
</dbReference>
<accession>A0ABD0YUE2</accession>
<comment type="subcellular location">
    <subcellularLocation>
        <location evidence="1">Secreted</location>
    </subcellularLocation>
</comment>
<sequence length="499" mass="55184">VRPRSRCYTGGIEGACYTGQECYNRGGRTSATCDGHLYCCTCKCLNFVHSCGDVSSEKVTYFRSPNYPTKSHGSLACDFDVIVQKNTCAVRIDYDKVSLARKLGGVCDIDQIFILNSIDGPTAGQCGPLSGYSTVNPGQPKPVKLALLIQNEASYHWDIKITQLACNQVKHFRHPLRCGEVHNDINSPVASSGYEALNSVRHYHWKKDNHRWSNHKQSIWWSYPEPIFNTFYYGSTKRHLQQAGIWRNHAQVANRRVVSGSDALVGEFPWVAAIGLDHMFFCGGALINDRFVLTAAHCVMARDTPIGSLVIHLGDHDLTRANETAHVLRGVRRVMFHSHFHPFLLSNDIALLQLDEPVIFTDTIQPVCLPDIGESFTGYKATVVGWGVTSFPMGEPSPVLQKLEVETLSNFQCSRIIEEPVTLGMMCAAPTSLQGTCFVSILLFTGDSGGPLTVENKDGLHTLIGVVSFGVTGCAVMPAFPDLYSRISEYMKWLEVNAL</sequence>
<feature type="domain" description="Peptidase S1" evidence="11">
    <location>
        <begin position="257"/>
        <end position="499"/>
    </location>
</feature>
<dbReference type="PANTHER" id="PTHR24258:SF116">
    <property type="entry name" value="FI16631P1-RELATED"/>
    <property type="match status" value="1"/>
</dbReference>
<evidence type="ECO:0000259" key="10">
    <source>
        <dbReference type="PROSITE" id="PS01180"/>
    </source>
</evidence>
<evidence type="ECO:0000256" key="6">
    <source>
        <dbReference type="ARBA" id="ARBA00022825"/>
    </source>
</evidence>
<evidence type="ECO:0000256" key="5">
    <source>
        <dbReference type="ARBA" id="ARBA00022801"/>
    </source>
</evidence>
<feature type="domain" description="CUB" evidence="10">
    <location>
        <begin position="51"/>
        <end position="127"/>
    </location>
</feature>
<dbReference type="CDD" id="cd00190">
    <property type="entry name" value="Tryp_SPc"/>
    <property type="match status" value="1"/>
</dbReference>
<gene>
    <name evidence="12" type="ORF">AAG570_003145</name>
</gene>
<evidence type="ECO:0000256" key="4">
    <source>
        <dbReference type="ARBA" id="ARBA00022729"/>
    </source>
</evidence>
<keyword evidence="13" id="KW-1185">Reference proteome</keyword>
<reference evidence="12 13" key="1">
    <citation type="submission" date="2024-07" db="EMBL/GenBank/DDBJ databases">
        <title>Chromosome-level genome assembly of the water stick insect Ranatra chinensis (Heteroptera: Nepidae).</title>
        <authorList>
            <person name="Liu X."/>
        </authorList>
    </citation>
    <scope>NUCLEOTIDE SEQUENCE [LARGE SCALE GENOMIC DNA]</scope>
    <source>
        <strain evidence="12">Cailab_2021Rc</strain>
        <tissue evidence="12">Muscle</tissue>
    </source>
</reference>
<name>A0ABD0YUE2_9HEMI</name>
<keyword evidence="2" id="KW-0964">Secreted</keyword>
<keyword evidence="4" id="KW-0732">Signal</keyword>
<evidence type="ECO:0000313" key="13">
    <source>
        <dbReference type="Proteomes" id="UP001558652"/>
    </source>
</evidence>
<dbReference type="InterPro" id="IPR001314">
    <property type="entry name" value="Peptidase_S1A"/>
</dbReference>
<evidence type="ECO:0000256" key="3">
    <source>
        <dbReference type="ARBA" id="ARBA00022670"/>
    </source>
</evidence>
<dbReference type="SMART" id="SM00020">
    <property type="entry name" value="Tryp_SPc"/>
    <property type="match status" value="1"/>
</dbReference>
<evidence type="ECO:0000256" key="7">
    <source>
        <dbReference type="ARBA" id="ARBA00023145"/>
    </source>
</evidence>
<dbReference type="InterPro" id="IPR000859">
    <property type="entry name" value="CUB_dom"/>
</dbReference>
<evidence type="ECO:0000256" key="1">
    <source>
        <dbReference type="ARBA" id="ARBA00004613"/>
    </source>
</evidence>
<dbReference type="InterPro" id="IPR009003">
    <property type="entry name" value="Peptidase_S1_PA"/>
</dbReference>
<evidence type="ECO:0000256" key="9">
    <source>
        <dbReference type="PROSITE-ProRule" id="PRU00059"/>
    </source>
</evidence>
<dbReference type="PROSITE" id="PS00134">
    <property type="entry name" value="TRYPSIN_HIS"/>
    <property type="match status" value="1"/>
</dbReference>
<keyword evidence="6" id="KW-0720">Serine protease</keyword>
<dbReference type="InterPro" id="IPR001254">
    <property type="entry name" value="Trypsin_dom"/>
</dbReference>
<dbReference type="PRINTS" id="PR00722">
    <property type="entry name" value="CHYMOTRYPSIN"/>
</dbReference>
<dbReference type="InterPro" id="IPR035914">
    <property type="entry name" value="Sperma_CUB_dom_sf"/>
</dbReference>
<evidence type="ECO:0000256" key="2">
    <source>
        <dbReference type="ARBA" id="ARBA00022525"/>
    </source>
</evidence>
<keyword evidence="7" id="KW-0865">Zymogen</keyword>
<dbReference type="Proteomes" id="UP001558652">
    <property type="component" value="Unassembled WGS sequence"/>
</dbReference>
<dbReference type="PROSITE" id="PS01180">
    <property type="entry name" value="CUB"/>
    <property type="match status" value="1"/>
</dbReference>
<keyword evidence="8" id="KW-1015">Disulfide bond</keyword>
<dbReference type="SUPFAM" id="SSF50494">
    <property type="entry name" value="Trypsin-like serine proteases"/>
    <property type="match status" value="1"/>
</dbReference>
<comment type="caution">
    <text evidence="12">The sequence shown here is derived from an EMBL/GenBank/DDBJ whole genome shotgun (WGS) entry which is preliminary data.</text>
</comment>
<dbReference type="FunFam" id="2.40.10.10:FF:000146">
    <property type="entry name" value="Serine protease 53"/>
    <property type="match status" value="1"/>
</dbReference>
<keyword evidence="5" id="KW-0378">Hydrolase</keyword>
<dbReference type="GO" id="GO:0006508">
    <property type="term" value="P:proteolysis"/>
    <property type="evidence" value="ECO:0007669"/>
    <property type="project" value="UniProtKB-KW"/>
</dbReference>
<organism evidence="12 13">
    <name type="scientific">Ranatra chinensis</name>
    <dbReference type="NCBI Taxonomy" id="642074"/>
    <lineage>
        <taxon>Eukaryota</taxon>
        <taxon>Metazoa</taxon>
        <taxon>Ecdysozoa</taxon>
        <taxon>Arthropoda</taxon>
        <taxon>Hexapoda</taxon>
        <taxon>Insecta</taxon>
        <taxon>Pterygota</taxon>
        <taxon>Neoptera</taxon>
        <taxon>Paraneoptera</taxon>
        <taxon>Hemiptera</taxon>
        <taxon>Heteroptera</taxon>
        <taxon>Panheteroptera</taxon>
        <taxon>Nepomorpha</taxon>
        <taxon>Nepidae</taxon>
        <taxon>Ranatrinae</taxon>
        <taxon>Ranatra</taxon>
    </lineage>
</organism>
<dbReference type="GO" id="GO:0008236">
    <property type="term" value="F:serine-type peptidase activity"/>
    <property type="evidence" value="ECO:0007669"/>
    <property type="project" value="UniProtKB-KW"/>
</dbReference>